<protein>
    <submittedName>
        <fullName evidence="8">Uncharacterized protein</fullName>
    </submittedName>
</protein>
<evidence type="ECO:0000259" key="6">
    <source>
        <dbReference type="Pfam" id="PF00082"/>
    </source>
</evidence>
<dbReference type="PANTHER" id="PTHR43806:SF11">
    <property type="entry name" value="CEREVISIN-RELATED"/>
    <property type="match status" value="1"/>
</dbReference>
<reference evidence="8 9" key="1">
    <citation type="submission" date="2016-07" db="EMBL/GenBank/DDBJ databases">
        <title>Comparative genomics of the entomopathogenic fungus Beauveria bassiana.</title>
        <authorList>
            <person name="Valero Jimenez C.A."/>
            <person name="Zwaan B.J."/>
            <person name="Van Kan J.A."/>
            <person name="Takken W."/>
            <person name="Debets A.J."/>
            <person name="Schoustra S.E."/>
            <person name="Koenraadt C.J."/>
        </authorList>
    </citation>
    <scope>NUCLEOTIDE SEQUENCE [LARGE SCALE GENOMIC DNA]</scope>
    <source>
        <strain evidence="8 9">ARSEF 8028</strain>
    </source>
</reference>
<dbReference type="Pfam" id="PF00082">
    <property type="entry name" value="Peptidase_S8"/>
    <property type="match status" value="1"/>
</dbReference>
<name>A0A2S7YIA6_BEABA</name>
<keyword evidence="2 5" id="KW-0645">Protease</keyword>
<feature type="active site" description="Charge relay system" evidence="5">
    <location>
        <position position="551"/>
    </location>
</feature>
<feature type="active site" description="Charge relay system" evidence="5">
    <location>
        <position position="754"/>
    </location>
</feature>
<evidence type="ECO:0000256" key="5">
    <source>
        <dbReference type="PROSITE-ProRule" id="PRU01240"/>
    </source>
</evidence>
<comment type="caution">
    <text evidence="8">The sequence shown here is derived from an EMBL/GenBank/DDBJ whole genome shotgun (WGS) entry which is preliminary data.</text>
</comment>
<evidence type="ECO:0000256" key="2">
    <source>
        <dbReference type="ARBA" id="ARBA00022670"/>
    </source>
</evidence>
<dbReference type="EMBL" id="JRHA01000006">
    <property type="protein sequence ID" value="PQK15911.1"/>
    <property type="molecule type" value="Genomic_DNA"/>
</dbReference>
<evidence type="ECO:0000256" key="1">
    <source>
        <dbReference type="ARBA" id="ARBA00011073"/>
    </source>
</evidence>
<proteinExistence type="inferred from homology"/>
<dbReference type="GO" id="GO:0006508">
    <property type="term" value="P:proteolysis"/>
    <property type="evidence" value="ECO:0007669"/>
    <property type="project" value="UniProtKB-KW"/>
</dbReference>
<gene>
    <name evidence="8" type="ORF">BB8028_0006g02330</name>
</gene>
<dbReference type="PROSITE" id="PS51892">
    <property type="entry name" value="SUBTILASE"/>
    <property type="match status" value="1"/>
</dbReference>
<evidence type="ECO:0000256" key="3">
    <source>
        <dbReference type="ARBA" id="ARBA00022801"/>
    </source>
</evidence>
<dbReference type="GO" id="GO:0004252">
    <property type="term" value="F:serine-type endopeptidase activity"/>
    <property type="evidence" value="ECO:0007669"/>
    <property type="project" value="UniProtKB-UniRule"/>
</dbReference>
<organism evidence="8 9">
    <name type="scientific">Beauveria bassiana</name>
    <name type="common">White muscardine disease fungus</name>
    <name type="synonym">Tritirachium shiotae</name>
    <dbReference type="NCBI Taxonomy" id="176275"/>
    <lineage>
        <taxon>Eukaryota</taxon>
        <taxon>Fungi</taxon>
        <taxon>Dikarya</taxon>
        <taxon>Ascomycota</taxon>
        <taxon>Pezizomycotina</taxon>
        <taxon>Sordariomycetes</taxon>
        <taxon>Hypocreomycetidae</taxon>
        <taxon>Hypocreales</taxon>
        <taxon>Cordycipitaceae</taxon>
        <taxon>Beauveria</taxon>
    </lineage>
</organism>
<dbReference type="PRINTS" id="PR00723">
    <property type="entry name" value="SUBTILISIN"/>
</dbReference>
<dbReference type="Gene3D" id="3.40.50.200">
    <property type="entry name" value="Peptidase S8/S53 domain"/>
    <property type="match status" value="1"/>
</dbReference>
<dbReference type="InterPro" id="IPR036852">
    <property type="entry name" value="Peptidase_S8/S53_dom_sf"/>
</dbReference>
<feature type="domain" description="Peptidase S8/S53" evidence="6">
    <location>
        <begin position="543"/>
        <end position="770"/>
    </location>
</feature>
<dbReference type="InterPro" id="IPR050131">
    <property type="entry name" value="Peptidase_S8_subtilisin-like"/>
</dbReference>
<dbReference type="Proteomes" id="UP000237441">
    <property type="component" value="Unassembled WGS sequence"/>
</dbReference>
<dbReference type="PANTHER" id="PTHR43806">
    <property type="entry name" value="PEPTIDASE S8"/>
    <property type="match status" value="1"/>
</dbReference>
<dbReference type="AlphaFoldDB" id="A0A2S7YIA6"/>
<accession>A0A2S7YIA6</accession>
<feature type="active site" description="Charge relay system" evidence="5">
    <location>
        <position position="599"/>
    </location>
</feature>
<keyword evidence="3 5" id="KW-0378">Hydrolase</keyword>
<dbReference type="CDD" id="cd00306">
    <property type="entry name" value="Peptidases_S8_S53"/>
    <property type="match status" value="1"/>
</dbReference>
<dbReference type="InterPro" id="IPR056002">
    <property type="entry name" value="DUF7580"/>
</dbReference>
<dbReference type="OrthoDB" id="206201at2759"/>
<keyword evidence="4 5" id="KW-0720">Serine protease</keyword>
<sequence length="847" mass="95377">MTSSCHDDSQLVHPLQTTSITALDKMTQDAMSTGRLIEPDHGEQTEIGAGVGAQRLRGLNLPTTSERQTIDKCREDLKRLVKSKHEKILSTNGTITSASRLPRDEPVIDLPEGLDDPYIAQGTVGYAGDLAETASELRFVTQQHVHEKMEKLVLALKRYLGNCKPPHLLRLRLSGFNRRPLETCKFFISPRHFDGNYEWVYCTGNFARHSPTSTERPKLCEHIRKAEHDCRSVCISVVPQGQVRPTVNRHETDQRVPQGLGEYQLSMGYGNPVRTRTMRSLAELIELSQVERDRTRPVSVKDRYRLCYNLALSAYCLSSAAWRRLRWCKRKTFDANVFLHHDSTTGVIHDPTEAYLSCPIEAPLPQFEAGPDLKCDLNLLELGKILVEVRFWRKPDVFSEAHGRSWEEGIRRQLGLLITDHPDLLDSESPFVDAIKACLSYEGKVAAKKKTSREFLTFFEEHILKPLSILLPDCPGAEEPKEDYLSDVETQREPLTALPHKREPGPKSARAKEFMSRMQKFAISYVNPLSVKSRTPLPENRSRKVRIAVIDSGISSSDSEIRIALRDSDIGLGLRDRRIAGLRNFCGTSVDDCEDYHGHGTTVAKILLEAAPQAEIYIAKVTNSSTVSDDELHNVRKAINWAVQVWDADIINLSLAMRVESRDIDEALSHALLPGSKIIFAAAHNNAGHHEGPSWPGRKLGIIAIHCTDGDGQPLSTNASVGREDYFATLGLDIPIKEQFATTKSQYVYASGVSYATPVAAGIAANMLEILRHEASHRVNDVKKWFYNGRYMKVLFKAISQRDHRCCFVQPWTFWHEIISVSPRYRDVQLRSGDERNIIRVLELLAA</sequence>
<feature type="domain" description="DUF7580" evidence="7">
    <location>
        <begin position="143"/>
        <end position="459"/>
    </location>
</feature>
<evidence type="ECO:0000313" key="9">
    <source>
        <dbReference type="Proteomes" id="UP000237441"/>
    </source>
</evidence>
<dbReference type="Pfam" id="PF24476">
    <property type="entry name" value="DUF7580"/>
    <property type="match status" value="1"/>
</dbReference>
<dbReference type="SUPFAM" id="SSF52743">
    <property type="entry name" value="Subtilisin-like"/>
    <property type="match status" value="1"/>
</dbReference>
<evidence type="ECO:0000313" key="8">
    <source>
        <dbReference type="EMBL" id="PQK15911.1"/>
    </source>
</evidence>
<comment type="similarity">
    <text evidence="1 5">Belongs to the peptidase S8 family.</text>
</comment>
<evidence type="ECO:0000259" key="7">
    <source>
        <dbReference type="Pfam" id="PF24476"/>
    </source>
</evidence>
<dbReference type="InterPro" id="IPR000209">
    <property type="entry name" value="Peptidase_S8/S53_dom"/>
</dbReference>
<evidence type="ECO:0000256" key="4">
    <source>
        <dbReference type="ARBA" id="ARBA00022825"/>
    </source>
</evidence>
<dbReference type="InterPro" id="IPR015500">
    <property type="entry name" value="Peptidase_S8_subtilisin-rel"/>
</dbReference>